<accession>A0ABQ7G4L4</accession>
<protein>
    <recommendedName>
        <fullName evidence="4">Encoded protein</fullName>
    </recommendedName>
</protein>
<gene>
    <name evidence="2" type="ORF">DUNSADRAFT_15967</name>
</gene>
<organism evidence="2 3">
    <name type="scientific">Dunaliella salina</name>
    <name type="common">Green alga</name>
    <name type="synonym">Protococcus salinus</name>
    <dbReference type="NCBI Taxonomy" id="3046"/>
    <lineage>
        <taxon>Eukaryota</taxon>
        <taxon>Viridiplantae</taxon>
        <taxon>Chlorophyta</taxon>
        <taxon>core chlorophytes</taxon>
        <taxon>Chlorophyceae</taxon>
        <taxon>CS clade</taxon>
        <taxon>Chlamydomonadales</taxon>
        <taxon>Dunaliellaceae</taxon>
        <taxon>Dunaliella</taxon>
    </lineage>
</organism>
<evidence type="ECO:0008006" key="4">
    <source>
        <dbReference type="Google" id="ProtNLM"/>
    </source>
</evidence>
<dbReference type="Proteomes" id="UP000815325">
    <property type="component" value="Unassembled WGS sequence"/>
</dbReference>
<sequence length="144" mass="16256">MKRTPSQTLVSPQQLTMQKGQDKRKEGCYLCSPAMKQRRGVFSLPSITSEPVMGTSNTALSLRNLISNQVFNCACAPHKVFTRLYLCTAHESENMVLGYCSINATNMRLQVHDGHLNRHIMLLQEQLALFKDQKQQFEVGGAQR</sequence>
<evidence type="ECO:0000256" key="1">
    <source>
        <dbReference type="SAM" id="MobiDB-lite"/>
    </source>
</evidence>
<feature type="region of interest" description="Disordered" evidence="1">
    <location>
        <begin position="1"/>
        <end position="21"/>
    </location>
</feature>
<comment type="caution">
    <text evidence="2">The sequence shown here is derived from an EMBL/GenBank/DDBJ whole genome shotgun (WGS) entry which is preliminary data.</text>
</comment>
<name>A0ABQ7G4L4_DUNSA</name>
<feature type="compositionally biased region" description="Polar residues" evidence="1">
    <location>
        <begin position="1"/>
        <end position="19"/>
    </location>
</feature>
<proteinExistence type="predicted"/>
<reference evidence="2" key="1">
    <citation type="submission" date="2017-08" db="EMBL/GenBank/DDBJ databases">
        <authorList>
            <person name="Polle J.E."/>
            <person name="Barry K."/>
            <person name="Cushman J."/>
            <person name="Schmutz J."/>
            <person name="Tran D."/>
            <person name="Hathwaick L.T."/>
            <person name="Yim W.C."/>
            <person name="Jenkins J."/>
            <person name="Mckie-Krisberg Z.M."/>
            <person name="Prochnik S."/>
            <person name="Lindquist E."/>
            <person name="Dockter R.B."/>
            <person name="Adam C."/>
            <person name="Molina H."/>
            <person name="Bunkerborg J."/>
            <person name="Jin E."/>
            <person name="Buchheim M."/>
            <person name="Magnuson J."/>
        </authorList>
    </citation>
    <scope>NUCLEOTIDE SEQUENCE</scope>
    <source>
        <strain evidence="2">CCAP 19/18</strain>
    </source>
</reference>
<keyword evidence="3" id="KW-1185">Reference proteome</keyword>
<evidence type="ECO:0000313" key="3">
    <source>
        <dbReference type="Proteomes" id="UP000815325"/>
    </source>
</evidence>
<evidence type="ECO:0000313" key="2">
    <source>
        <dbReference type="EMBL" id="KAF5829517.1"/>
    </source>
</evidence>
<dbReference type="EMBL" id="MU070149">
    <property type="protein sequence ID" value="KAF5829517.1"/>
    <property type="molecule type" value="Genomic_DNA"/>
</dbReference>